<evidence type="ECO:0000259" key="4">
    <source>
        <dbReference type="PROSITE" id="PS51118"/>
    </source>
</evidence>
<keyword evidence="3" id="KW-0804">Transcription</keyword>
<dbReference type="SUPFAM" id="SSF46785">
    <property type="entry name" value="Winged helix' DNA-binding domain"/>
    <property type="match status" value="1"/>
</dbReference>
<protein>
    <submittedName>
        <fullName evidence="5">HxlR family transcriptional regulator</fullName>
    </submittedName>
</protein>
<dbReference type="Gene3D" id="1.10.10.10">
    <property type="entry name" value="Winged helix-like DNA-binding domain superfamily/Winged helix DNA-binding domain"/>
    <property type="match status" value="1"/>
</dbReference>
<dbReference type="InterPro" id="IPR036388">
    <property type="entry name" value="WH-like_DNA-bd_sf"/>
</dbReference>
<gene>
    <name evidence="5" type="ORF">C480_19434</name>
</gene>
<dbReference type="InterPro" id="IPR011991">
    <property type="entry name" value="ArsR-like_HTH"/>
</dbReference>
<reference evidence="5 6" key="1">
    <citation type="journal article" date="2014" name="PLoS Genet.">
        <title>Phylogenetically driven sequencing of extremely halophilic archaea reveals strategies for static and dynamic osmo-response.</title>
        <authorList>
            <person name="Becker E.A."/>
            <person name="Seitzer P.M."/>
            <person name="Tritt A."/>
            <person name="Larsen D."/>
            <person name="Krusor M."/>
            <person name="Yao A.I."/>
            <person name="Wu D."/>
            <person name="Madern D."/>
            <person name="Eisen J.A."/>
            <person name="Darling A.E."/>
            <person name="Facciotti M.T."/>
        </authorList>
    </citation>
    <scope>NUCLEOTIDE SEQUENCE [LARGE SCALE GENOMIC DNA]</scope>
    <source>
        <strain evidence="5 6">DSM 13077</strain>
    </source>
</reference>
<keyword evidence="6" id="KW-1185">Reference proteome</keyword>
<dbReference type="InterPro" id="IPR002577">
    <property type="entry name" value="HTH_HxlR"/>
</dbReference>
<keyword evidence="2" id="KW-0238">DNA-binding</keyword>
<dbReference type="PATRIC" id="fig|1227491.4.peg.3931"/>
<evidence type="ECO:0000256" key="2">
    <source>
        <dbReference type="ARBA" id="ARBA00023125"/>
    </source>
</evidence>
<dbReference type="PROSITE" id="PS51118">
    <property type="entry name" value="HTH_HXLR"/>
    <property type="match status" value="1"/>
</dbReference>
<dbReference type="Pfam" id="PF01638">
    <property type="entry name" value="HxlR"/>
    <property type="match status" value="1"/>
</dbReference>
<proteinExistence type="predicted"/>
<name>M0ARF1_9EURY</name>
<accession>M0ARF1</accession>
<sequence length="97" mass="11478">MSTVFSLLGKAHTLAILKEFVLDDDEPIRFGELEDELDISPNTLSRRLDELVEAGFLERTQYDEIPPRVEYEMTQMLNDLEPMFRELDEWMDRYCSD</sequence>
<keyword evidence="1" id="KW-0805">Transcription regulation</keyword>
<dbReference type="CDD" id="cd00090">
    <property type="entry name" value="HTH_ARSR"/>
    <property type="match status" value="1"/>
</dbReference>
<evidence type="ECO:0000313" key="6">
    <source>
        <dbReference type="Proteomes" id="UP000011591"/>
    </source>
</evidence>
<dbReference type="PANTHER" id="PTHR33204:SF18">
    <property type="entry name" value="TRANSCRIPTIONAL REGULATORY PROTEIN"/>
    <property type="match status" value="1"/>
</dbReference>
<organism evidence="5 6">
    <name type="scientific">Natrialba aegyptia DSM 13077</name>
    <dbReference type="NCBI Taxonomy" id="1227491"/>
    <lineage>
        <taxon>Archaea</taxon>
        <taxon>Methanobacteriati</taxon>
        <taxon>Methanobacteriota</taxon>
        <taxon>Stenosarchaea group</taxon>
        <taxon>Halobacteria</taxon>
        <taxon>Halobacteriales</taxon>
        <taxon>Natrialbaceae</taxon>
        <taxon>Natrialba</taxon>
    </lineage>
</organism>
<evidence type="ECO:0000256" key="1">
    <source>
        <dbReference type="ARBA" id="ARBA00023015"/>
    </source>
</evidence>
<evidence type="ECO:0000313" key="5">
    <source>
        <dbReference type="EMBL" id="ELY99958.1"/>
    </source>
</evidence>
<dbReference type="PANTHER" id="PTHR33204">
    <property type="entry name" value="TRANSCRIPTIONAL REGULATOR, MARR FAMILY"/>
    <property type="match status" value="1"/>
</dbReference>
<evidence type="ECO:0000256" key="3">
    <source>
        <dbReference type="ARBA" id="ARBA00023163"/>
    </source>
</evidence>
<feature type="domain" description="HTH hxlR-type" evidence="4">
    <location>
        <begin position="1"/>
        <end position="97"/>
    </location>
</feature>
<dbReference type="EMBL" id="AOIP01000054">
    <property type="protein sequence ID" value="ELY99958.1"/>
    <property type="molecule type" value="Genomic_DNA"/>
</dbReference>
<dbReference type="GO" id="GO:0003677">
    <property type="term" value="F:DNA binding"/>
    <property type="evidence" value="ECO:0007669"/>
    <property type="project" value="UniProtKB-KW"/>
</dbReference>
<comment type="caution">
    <text evidence="5">The sequence shown here is derived from an EMBL/GenBank/DDBJ whole genome shotgun (WGS) entry which is preliminary data.</text>
</comment>
<dbReference type="AlphaFoldDB" id="M0ARF1"/>
<dbReference type="InterPro" id="IPR036390">
    <property type="entry name" value="WH_DNA-bd_sf"/>
</dbReference>
<dbReference type="Proteomes" id="UP000011591">
    <property type="component" value="Unassembled WGS sequence"/>
</dbReference>